<evidence type="ECO:0000313" key="16">
    <source>
        <dbReference type="Ensembl" id="ENSLAFP00000017605.2"/>
    </source>
</evidence>
<dbReference type="InterPro" id="IPR002401">
    <property type="entry name" value="Cyt_P450_E_grp-I"/>
</dbReference>
<evidence type="ECO:0000256" key="12">
    <source>
        <dbReference type="ARBA" id="ARBA00023033"/>
    </source>
</evidence>
<evidence type="ECO:0000256" key="11">
    <source>
        <dbReference type="ARBA" id="ARBA00023004"/>
    </source>
</evidence>
<evidence type="ECO:0000256" key="10">
    <source>
        <dbReference type="ARBA" id="ARBA00023002"/>
    </source>
</evidence>
<protein>
    <recommendedName>
        <fullName evidence="5">unspecific monooxygenase</fullName>
        <ecNumber evidence="5">1.14.14.1</ecNumber>
    </recommendedName>
</protein>
<dbReference type="GO" id="GO:0005506">
    <property type="term" value="F:iron ion binding"/>
    <property type="evidence" value="ECO:0007669"/>
    <property type="project" value="InterPro"/>
</dbReference>
<dbReference type="GO" id="GO:0020037">
    <property type="term" value="F:heme binding"/>
    <property type="evidence" value="ECO:0007669"/>
    <property type="project" value="InterPro"/>
</dbReference>
<dbReference type="Gene3D" id="1.10.630.10">
    <property type="entry name" value="Cytochrome P450"/>
    <property type="match status" value="1"/>
</dbReference>
<keyword evidence="13" id="KW-0472">Membrane</keyword>
<keyword evidence="11 14" id="KW-0408">Iron</keyword>
<dbReference type="InterPro" id="IPR017972">
    <property type="entry name" value="Cyt_P450_CS"/>
</dbReference>
<evidence type="ECO:0000256" key="2">
    <source>
        <dbReference type="ARBA" id="ARBA00004174"/>
    </source>
</evidence>
<dbReference type="SUPFAM" id="SSF48264">
    <property type="entry name" value="Cytochrome P450"/>
    <property type="match status" value="1"/>
</dbReference>
<dbReference type="FunFam" id="1.10.630.10:FF:000238">
    <property type="entry name" value="Cytochrome P450 2A6"/>
    <property type="match status" value="1"/>
</dbReference>
<accession>G3TQ24</accession>
<dbReference type="EC" id="1.14.14.1" evidence="5"/>
<dbReference type="PANTHER" id="PTHR24300:SF400">
    <property type="entry name" value="CYTOCHROME P450 2C9"/>
    <property type="match status" value="1"/>
</dbReference>
<dbReference type="InParanoid" id="G3TQ24"/>
<dbReference type="HOGENOM" id="CLU_001570_22_2_1"/>
<evidence type="ECO:0000256" key="13">
    <source>
        <dbReference type="ARBA" id="ARBA00023136"/>
    </source>
</evidence>
<organism evidence="16 17">
    <name type="scientific">Loxodonta africana</name>
    <name type="common">African elephant</name>
    <dbReference type="NCBI Taxonomy" id="9785"/>
    <lineage>
        <taxon>Eukaryota</taxon>
        <taxon>Metazoa</taxon>
        <taxon>Chordata</taxon>
        <taxon>Craniata</taxon>
        <taxon>Vertebrata</taxon>
        <taxon>Euteleostomi</taxon>
        <taxon>Mammalia</taxon>
        <taxon>Eutheria</taxon>
        <taxon>Afrotheria</taxon>
        <taxon>Proboscidea</taxon>
        <taxon>Elephantidae</taxon>
        <taxon>Loxodonta</taxon>
    </lineage>
</organism>
<dbReference type="AlphaFoldDB" id="G3TQ24"/>
<dbReference type="PROSITE" id="PS00086">
    <property type="entry name" value="CYTOCHROME_P450"/>
    <property type="match status" value="1"/>
</dbReference>
<evidence type="ECO:0000256" key="5">
    <source>
        <dbReference type="ARBA" id="ARBA00012109"/>
    </source>
</evidence>
<evidence type="ECO:0000256" key="15">
    <source>
        <dbReference type="RuleBase" id="RU000461"/>
    </source>
</evidence>
<dbReference type="eggNOG" id="KOG0156">
    <property type="taxonomic scope" value="Eukaryota"/>
</dbReference>
<dbReference type="Pfam" id="PF00067">
    <property type="entry name" value="p450"/>
    <property type="match status" value="1"/>
</dbReference>
<dbReference type="GO" id="GO:0006805">
    <property type="term" value="P:xenobiotic metabolic process"/>
    <property type="evidence" value="ECO:0007669"/>
    <property type="project" value="TreeGrafter"/>
</dbReference>
<dbReference type="InterPro" id="IPR001128">
    <property type="entry name" value="Cyt_P450"/>
</dbReference>
<dbReference type="PANTHER" id="PTHR24300">
    <property type="entry name" value="CYTOCHROME P450 508A4-RELATED"/>
    <property type="match status" value="1"/>
</dbReference>
<dbReference type="PRINTS" id="PR00385">
    <property type="entry name" value="P450"/>
</dbReference>
<keyword evidence="8" id="KW-0256">Endoplasmic reticulum</keyword>
<dbReference type="GeneTree" id="ENSGT00940000154299"/>
<keyword evidence="6 14" id="KW-0349">Heme</keyword>
<evidence type="ECO:0000256" key="3">
    <source>
        <dbReference type="ARBA" id="ARBA00004406"/>
    </source>
</evidence>
<feature type="binding site" description="axial binding residue" evidence="14">
    <location>
        <position position="232"/>
    </location>
    <ligand>
        <name>heme</name>
        <dbReference type="ChEBI" id="CHEBI:30413"/>
    </ligand>
    <ligandPart>
        <name>Fe</name>
        <dbReference type="ChEBI" id="CHEBI:18248"/>
    </ligandPart>
</feature>
<reference evidence="16" key="3">
    <citation type="submission" date="2025-09" db="UniProtKB">
        <authorList>
            <consortium name="Ensembl"/>
        </authorList>
    </citation>
    <scope>IDENTIFICATION</scope>
    <source>
        <strain evidence="16">Isolate ISIS603380</strain>
    </source>
</reference>
<keyword evidence="17" id="KW-1185">Reference proteome</keyword>
<comment type="cofactor">
    <cofactor evidence="1 14">
        <name>heme</name>
        <dbReference type="ChEBI" id="CHEBI:30413"/>
    </cofactor>
</comment>
<evidence type="ECO:0000256" key="8">
    <source>
        <dbReference type="ARBA" id="ARBA00022824"/>
    </source>
</evidence>
<evidence type="ECO:0000256" key="1">
    <source>
        <dbReference type="ARBA" id="ARBA00001971"/>
    </source>
</evidence>
<evidence type="ECO:0000256" key="6">
    <source>
        <dbReference type="ARBA" id="ARBA00022617"/>
    </source>
</evidence>
<comment type="similarity">
    <text evidence="4 15">Belongs to the cytochrome P450 family.</text>
</comment>
<comment type="subcellular location">
    <subcellularLocation>
        <location evidence="3">Endoplasmic reticulum membrane</location>
        <topology evidence="3">Peripheral membrane protein</topology>
    </subcellularLocation>
    <subcellularLocation>
        <location evidence="2">Microsome membrane</location>
        <topology evidence="2">Peripheral membrane protein</topology>
    </subcellularLocation>
</comment>
<dbReference type="PRINTS" id="PR00463">
    <property type="entry name" value="EP450I"/>
</dbReference>
<dbReference type="GO" id="GO:0005789">
    <property type="term" value="C:endoplasmic reticulum membrane"/>
    <property type="evidence" value="ECO:0007669"/>
    <property type="project" value="UniProtKB-SubCell"/>
</dbReference>
<dbReference type="Ensembl" id="ENSLAFT00000022809.2">
    <property type="protein sequence ID" value="ENSLAFP00000017605.2"/>
    <property type="gene ID" value="ENSLAFG00000022959.2"/>
</dbReference>
<dbReference type="GO" id="GO:0006082">
    <property type="term" value="P:organic acid metabolic process"/>
    <property type="evidence" value="ECO:0007669"/>
    <property type="project" value="TreeGrafter"/>
</dbReference>
<keyword evidence="10 15" id="KW-0560">Oxidoreductase</keyword>
<evidence type="ECO:0000256" key="9">
    <source>
        <dbReference type="ARBA" id="ARBA00022848"/>
    </source>
</evidence>
<keyword evidence="9" id="KW-0492">Microsome</keyword>
<proteinExistence type="inferred from homology"/>
<name>G3TQ24_LOXAF</name>
<dbReference type="Proteomes" id="UP000007646">
    <property type="component" value="Unassembled WGS sequence"/>
</dbReference>
<evidence type="ECO:0000256" key="14">
    <source>
        <dbReference type="PIRSR" id="PIRSR602401-1"/>
    </source>
</evidence>
<evidence type="ECO:0000256" key="7">
    <source>
        <dbReference type="ARBA" id="ARBA00022723"/>
    </source>
</evidence>
<reference evidence="16 17" key="1">
    <citation type="submission" date="2009-06" db="EMBL/GenBank/DDBJ databases">
        <title>The Genome Sequence of Loxodonta africana (African elephant).</title>
        <authorList>
            <person name="Di Palma F."/>
            <person name="Heiman D."/>
            <person name="Young S."/>
            <person name="Johnson J."/>
            <person name="Lander E.S."/>
            <person name="Lindblad-Toh K."/>
        </authorList>
    </citation>
    <scope>NUCLEOTIDE SEQUENCE [LARGE SCALE GENOMIC DNA]</scope>
    <source>
        <strain evidence="16 17">Isolate ISIS603380</strain>
    </source>
</reference>
<evidence type="ECO:0000256" key="4">
    <source>
        <dbReference type="ARBA" id="ARBA00010617"/>
    </source>
</evidence>
<dbReference type="InterPro" id="IPR050182">
    <property type="entry name" value="Cytochrome_P450_fam2"/>
</dbReference>
<keyword evidence="7 14" id="KW-0479">Metal-binding</keyword>
<sequence>ILHSPWIQDNLVSIFHQIILLFPGSHNKFLNNTADVKSYILEKVKEHQESLDVNNPWDFIDCFLIKMKQKYKNDKRPEFTIKNLLSTIADLLVAGTETTSTTLRYGLLLLLQHPEVTAKVQEEIDCVVGRHQSPCMQDRGSIPYTDVVVHEILRYIELVPIPLAHDVTRDIKFRNYLILRGMTIFISLSSVLYDNKEFPNPEMFGPGHFLYESGKFKKSDYFMPFSAGKRICLGEGLRMELFLFLTTILQKFTLKPLIDPKHVDIPPVDNGFASVLPSYQLCFISA</sequence>
<reference evidence="16" key="2">
    <citation type="submission" date="2025-08" db="UniProtKB">
        <authorList>
            <consortium name="Ensembl"/>
        </authorList>
    </citation>
    <scope>IDENTIFICATION</scope>
    <source>
        <strain evidence="16">Isolate ISIS603380</strain>
    </source>
</reference>
<dbReference type="OMA" id="RCANMIP"/>
<dbReference type="GO" id="GO:0016712">
    <property type="term" value="F:oxidoreductase activity, acting on paired donors, with incorporation or reduction of molecular oxygen, reduced flavin or flavoprotein as one donor, and incorporation of one atom of oxygen"/>
    <property type="evidence" value="ECO:0007669"/>
    <property type="project" value="UniProtKB-EC"/>
</dbReference>
<dbReference type="InterPro" id="IPR036396">
    <property type="entry name" value="Cyt_P450_sf"/>
</dbReference>
<keyword evidence="12 15" id="KW-0503">Monooxygenase</keyword>
<dbReference type="STRING" id="9785.ENSLAFP00000017605"/>
<evidence type="ECO:0000313" key="17">
    <source>
        <dbReference type="Proteomes" id="UP000007646"/>
    </source>
</evidence>